<dbReference type="InterPro" id="IPR052021">
    <property type="entry name" value="Type-I_RS_S_subunit"/>
</dbReference>
<evidence type="ECO:0000256" key="4">
    <source>
        <dbReference type="SAM" id="Coils"/>
    </source>
</evidence>
<dbReference type="PANTHER" id="PTHR30408:SF12">
    <property type="entry name" value="TYPE I RESTRICTION ENZYME MJAVIII SPECIFICITY SUBUNIT"/>
    <property type="match status" value="1"/>
</dbReference>
<keyword evidence="4" id="KW-0175">Coiled coil</keyword>
<dbReference type="Pfam" id="PF01420">
    <property type="entry name" value="Methylase_S"/>
    <property type="match status" value="1"/>
</dbReference>
<evidence type="ECO:0000313" key="6">
    <source>
        <dbReference type="EMBL" id="BDI06869.1"/>
    </source>
</evidence>
<evidence type="ECO:0000256" key="2">
    <source>
        <dbReference type="ARBA" id="ARBA00022747"/>
    </source>
</evidence>
<dbReference type="Gene3D" id="3.90.220.20">
    <property type="entry name" value="DNA methylase specificity domains"/>
    <property type="match status" value="2"/>
</dbReference>
<dbReference type="InterPro" id="IPR044946">
    <property type="entry name" value="Restrct_endonuc_typeI_TRD_sf"/>
</dbReference>
<protein>
    <recommendedName>
        <fullName evidence="5">Type I restriction modification DNA specificity domain-containing protein</fullName>
    </recommendedName>
</protein>
<gene>
    <name evidence="6" type="ORF">CATMQ487_38390</name>
</gene>
<keyword evidence="7" id="KW-1185">Reference proteome</keyword>
<organism evidence="6 7">
    <name type="scientific">Sphaerotilus microaerophilus</name>
    <dbReference type="NCBI Taxonomy" id="2914710"/>
    <lineage>
        <taxon>Bacteria</taxon>
        <taxon>Pseudomonadati</taxon>
        <taxon>Pseudomonadota</taxon>
        <taxon>Betaproteobacteria</taxon>
        <taxon>Burkholderiales</taxon>
        <taxon>Sphaerotilaceae</taxon>
        <taxon>Sphaerotilus</taxon>
    </lineage>
</organism>
<dbReference type="SUPFAM" id="SSF116734">
    <property type="entry name" value="DNA methylase specificity domain"/>
    <property type="match status" value="2"/>
</dbReference>
<sequence length="431" mass="46710">MEVREPSARYLVAQTGRGLPDWENVKLGAVASFRTGPFGSALHKSDYVFGGVSVVNPMQIEDGRIKPTERMSVAEEAAERLGEFRLKVGDVVIGRRGEMGRCAFVQDDQEGWLCGTGSMIVRPGVMLDGRFLQRVLSSNQAVRAIESASVGTTMINLNQRTLADLSLHIPIDVDEHAAIADALTDTDALIDSLEQLLTKKRQIKQGAMQELLTGKRRLPGFSGPWKEGPLDQVISELVAGVSVNSDLHAAGNDVPSVVKTSAMKGGVFDPSECKPIIHADLARATTPLRKDTLLISRMNTPDLVGEVGYVDRDHDCLYLPDRIWMTRMRSPGCVCVRWLGYLLSSASYKRRIGDVATGTSGSMKNIAKGALLDIPVSYPEVDEQTAIANVLSDMDADITALESRLAKARDLKQAMAQALLSGRIRLVGPAA</sequence>
<keyword evidence="2" id="KW-0680">Restriction system</keyword>
<dbReference type="Gene3D" id="1.10.287.1120">
    <property type="entry name" value="Bipartite methylase S protein"/>
    <property type="match status" value="1"/>
</dbReference>
<dbReference type="EMBL" id="AP025730">
    <property type="protein sequence ID" value="BDI06869.1"/>
    <property type="molecule type" value="Genomic_DNA"/>
</dbReference>
<dbReference type="InterPro" id="IPR000055">
    <property type="entry name" value="Restrct_endonuc_typeI_TRD"/>
</dbReference>
<evidence type="ECO:0000256" key="3">
    <source>
        <dbReference type="ARBA" id="ARBA00023125"/>
    </source>
</evidence>
<evidence type="ECO:0000313" key="7">
    <source>
        <dbReference type="Proteomes" id="UP001057498"/>
    </source>
</evidence>
<dbReference type="PANTHER" id="PTHR30408">
    <property type="entry name" value="TYPE-1 RESTRICTION ENZYME ECOKI SPECIFICITY PROTEIN"/>
    <property type="match status" value="1"/>
</dbReference>
<dbReference type="CDD" id="cd16961">
    <property type="entry name" value="RMtype1_S_TRD-CR_like"/>
    <property type="match status" value="1"/>
</dbReference>
<feature type="domain" description="Type I restriction modification DNA specificity" evidence="5">
    <location>
        <begin position="21"/>
        <end position="197"/>
    </location>
</feature>
<feature type="coiled-coil region" evidence="4">
    <location>
        <begin position="391"/>
        <end position="418"/>
    </location>
</feature>
<evidence type="ECO:0000259" key="5">
    <source>
        <dbReference type="Pfam" id="PF01420"/>
    </source>
</evidence>
<keyword evidence="3" id="KW-0238">DNA-binding</keyword>
<reference evidence="6" key="1">
    <citation type="submission" date="2022-04" db="EMBL/GenBank/DDBJ databases">
        <title>Whole genome sequence of Sphaerotilus sp. FB-5.</title>
        <authorList>
            <person name="Takeda M."/>
            <person name="Narihara S."/>
            <person name="Akimoto M."/>
            <person name="Akimoto R."/>
            <person name="Nishiyashiki S."/>
            <person name="Murakami T."/>
        </authorList>
    </citation>
    <scope>NUCLEOTIDE SEQUENCE</scope>
    <source>
        <strain evidence="6">FB-5</strain>
    </source>
</reference>
<accession>A0ABM7YQQ0</accession>
<name>A0ABM7YQQ0_9BURK</name>
<proteinExistence type="inferred from homology"/>
<evidence type="ECO:0000256" key="1">
    <source>
        <dbReference type="ARBA" id="ARBA00010923"/>
    </source>
</evidence>
<comment type="similarity">
    <text evidence="1">Belongs to the type-I restriction system S methylase family.</text>
</comment>
<dbReference type="RefSeq" id="WP_251970109.1">
    <property type="nucleotide sequence ID" value="NZ_AP025730.1"/>
</dbReference>
<dbReference type="Proteomes" id="UP001057498">
    <property type="component" value="Chromosome"/>
</dbReference>